<dbReference type="EMBL" id="CAJVPJ010000662">
    <property type="protein sequence ID" value="CAG8547012.1"/>
    <property type="molecule type" value="Genomic_DNA"/>
</dbReference>
<reference evidence="2" key="1">
    <citation type="submission" date="2021-06" db="EMBL/GenBank/DDBJ databases">
        <authorList>
            <person name="Kallberg Y."/>
            <person name="Tangrot J."/>
            <person name="Rosling A."/>
        </authorList>
    </citation>
    <scope>NUCLEOTIDE SEQUENCE</scope>
    <source>
        <strain evidence="2">IA702</strain>
    </source>
</reference>
<sequence length="210" mass="21926">MPKQNPYIIPIENKKPFETVYELKNEVPSFEEFMKNYEGNVNYSDLESSDIGSPKIYGPGDRDKGKSKSEGSGKYNQHLINTINDNTAVARTDLGGLGGGIIDSRSSVSFFRASDGEGNEVRFLSGRAGAELGLGLGGATAMAEAGFDLGGVEANGFQVRVGPNIDTGGSIGLGGVEVKVAGLGVSIGKKTGISTPLGEIAVDFEKCAVQ</sequence>
<feature type="compositionally biased region" description="Basic and acidic residues" evidence="1">
    <location>
        <begin position="60"/>
        <end position="71"/>
    </location>
</feature>
<keyword evidence="3" id="KW-1185">Reference proteome</keyword>
<feature type="region of interest" description="Disordered" evidence="1">
    <location>
        <begin position="44"/>
        <end position="73"/>
    </location>
</feature>
<proteinExistence type="predicted"/>
<protein>
    <submittedName>
        <fullName evidence="2">10864_t:CDS:1</fullName>
    </submittedName>
</protein>
<dbReference type="Proteomes" id="UP000789572">
    <property type="component" value="Unassembled WGS sequence"/>
</dbReference>
<organism evidence="2 3">
    <name type="scientific">Paraglomus occultum</name>
    <dbReference type="NCBI Taxonomy" id="144539"/>
    <lineage>
        <taxon>Eukaryota</taxon>
        <taxon>Fungi</taxon>
        <taxon>Fungi incertae sedis</taxon>
        <taxon>Mucoromycota</taxon>
        <taxon>Glomeromycotina</taxon>
        <taxon>Glomeromycetes</taxon>
        <taxon>Paraglomerales</taxon>
        <taxon>Paraglomeraceae</taxon>
        <taxon>Paraglomus</taxon>
    </lineage>
</organism>
<comment type="caution">
    <text evidence="2">The sequence shown here is derived from an EMBL/GenBank/DDBJ whole genome shotgun (WGS) entry which is preliminary data.</text>
</comment>
<name>A0A9N9FNR8_9GLOM</name>
<gene>
    <name evidence="2" type="ORF">POCULU_LOCUS4826</name>
</gene>
<dbReference type="OrthoDB" id="2444024at2759"/>
<evidence type="ECO:0000313" key="3">
    <source>
        <dbReference type="Proteomes" id="UP000789572"/>
    </source>
</evidence>
<evidence type="ECO:0000256" key="1">
    <source>
        <dbReference type="SAM" id="MobiDB-lite"/>
    </source>
</evidence>
<evidence type="ECO:0000313" key="2">
    <source>
        <dbReference type="EMBL" id="CAG8547012.1"/>
    </source>
</evidence>
<dbReference type="AlphaFoldDB" id="A0A9N9FNR8"/>
<accession>A0A9N9FNR8</accession>